<dbReference type="AlphaFoldDB" id="Q1QI66"/>
<name>Q1QI66_NITHX</name>
<dbReference type="RefSeq" id="WP_011511734.1">
    <property type="nucleotide sequence ID" value="NC_007964.1"/>
</dbReference>
<evidence type="ECO:0000313" key="1">
    <source>
        <dbReference type="EMBL" id="ABE64081.1"/>
    </source>
</evidence>
<proteinExistence type="predicted"/>
<dbReference type="KEGG" id="nha:Nham_3350"/>
<sequence>MAEIAIIISALSALASIASAIIAYRVLARQAQAEMPAVEVVVRGERSVCFVDVTMTNRSPCGWGAEQATARLPLGAKLISEFDMPKVDDGYGNSGTDVAAIGNVTLARRAKMYLRVAPAGKEARGLMNGSGDRHSETLLVSLPRWAFPKRLSIRLSLASSEADQRRTTIDIVRELPAATKAAKD</sequence>
<dbReference type="Proteomes" id="UP000001953">
    <property type="component" value="Chromosome"/>
</dbReference>
<protein>
    <submittedName>
        <fullName evidence="1">Uncharacterized protein</fullName>
    </submittedName>
</protein>
<dbReference type="HOGENOM" id="CLU_1466751_0_0_5"/>
<gene>
    <name evidence="1" type="ordered locus">Nham_3350</name>
</gene>
<accession>Q1QI66</accession>
<evidence type="ECO:0000313" key="2">
    <source>
        <dbReference type="Proteomes" id="UP000001953"/>
    </source>
</evidence>
<organism evidence="1 2">
    <name type="scientific">Nitrobacter hamburgensis (strain DSM 10229 / NCIMB 13809 / X14)</name>
    <dbReference type="NCBI Taxonomy" id="323097"/>
    <lineage>
        <taxon>Bacteria</taxon>
        <taxon>Pseudomonadati</taxon>
        <taxon>Pseudomonadota</taxon>
        <taxon>Alphaproteobacteria</taxon>
        <taxon>Hyphomicrobiales</taxon>
        <taxon>Nitrobacteraceae</taxon>
        <taxon>Nitrobacter</taxon>
    </lineage>
</organism>
<keyword evidence="2" id="KW-1185">Reference proteome</keyword>
<dbReference type="EMBL" id="CP000319">
    <property type="protein sequence ID" value="ABE64081.1"/>
    <property type="molecule type" value="Genomic_DNA"/>
</dbReference>
<reference evidence="1 2" key="1">
    <citation type="submission" date="2006-03" db="EMBL/GenBank/DDBJ databases">
        <title>Complete sequence of chromosome of Nitrobacter hamburgensis X14.</title>
        <authorList>
            <consortium name="US DOE Joint Genome Institute"/>
            <person name="Copeland A."/>
            <person name="Lucas S."/>
            <person name="Lapidus A."/>
            <person name="Barry K."/>
            <person name="Detter J.C."/>
            <person name="Glavina del Rio T."/>
            <person name="Hammon N."/>
            <person name="Israni S."/>
            <person name="Dalin E."/>
            <person name="Tice H."/>
            <person name="Pitluck S."/>
            <person name="Chain P."/>
            <person name="Malfatti S."/>
            <person name="Shin M."/>
            <person name="Vergez L."/>
            <person name="Schmutz J."/>
            <person name="Larimer F."/>
            <person name="Land M."/>
            <person name="Hauser L."/>
            <person name="Kyrpides N."/>
            <person name="Ivanova N."/>
            <person name="Ward B."/>
            <person name="Arp D."/>
            <person name="Klotz M."/>
            <person name="Stein L."/>
            <person name="O'Mullan G."/>
            <person name="Starkenburg S."/>
            <person name="Sayavedra L."/>
            <person name="Poret-Peterson A.T."/>
            <person name="Gentry M.E."/>
            <person name="Bruce D."/>
            <person name="Richardson P."/>
        </authorList>
    </citation>
    <scope>NUCLEOTIDE SEQUENCE [LARGE SCALE GENOMIC DNA]</scope>
    <source>
        <strain evidence="2">DSM 10229 / NCIMB 13809 / X14</strain>
    </source>
</reference>